<evidence type="ECO:0000256" key="4">
    <source>
        <dbReference type="ARBA" id="ARBA00022741"/>
    </source>
</evidence>
<dbReference type="InterPro" id="IPR041222">
    <property type="entry name" value="PriA_3primeBD"/>
</dbReference>
<evidence type="ECO:0000256" key="7">
    <source>
        <dbReference type="ARBA" id="ARBA00022833"/>
    </source>
</evidence>
<keyword evidence="9" id="KW-0238">DNA-binding</keyword>
<dbReference type="InterPro" id="IPR011545">
    <property type="entry name" value="DEAD/DEAH_box_helicase_dom"/>
</dbReference>
<dbReference type="FunFam" id="3.40.50.300:FF:000489">
    <property type="entry name" value="Primosome assembly protein PriA"/>
    <property type="match status" value="1"/>
</dbReference>
<dbReference type="Gene3D" id="3.40.50.300">
    <property type="entry name" value="P-loop containing nucleotide triphosphate hydrolases"/>
    <property type="match status" value="1"/>
</dbReference>
<dbReference type="GO" id="GO:0006270">
    <property type="term" value="P:DNA replication initiation"/>
    <property type="evidence" value="ECO:0007669"/>
    <property type="project" value="TreeGrafter"/>
</dbReference>
<evidence type="ECO:0000256" key="6">
    <source>
        <dbReference type="ARBA" id="ARBA00022806"/>
    </source>
</evidence>
<accession>A0A382B8B1</accession>
<keyword evidence="4" id="KW-0547">Nucleotide-binding</keyword>
<dbReference type="Pfam" id="PF17764">
    <property type="entry name" value="PriA_3primeBD"/>
    <property type="match status" value="1"/>
</dbReference>
<dbReference type="InterPro" id="IPR014001">
    <property type="entry name" value="Helicase_ATP-bd"/>
</dbReference>
<dbReference type="GO" id="GO:0005524">
    <property type="term" value="F:ATP binding"/>
    <property type="evidence" value="ECO:0007669"/>
    <property type="project" value="UniProtKB-KW"/>
</dbReference>
<protein>
    <recommendedName>
        <fullName evidence="11">DNA 3'-5' helicase</fullName>
        <ecNumber evidence="11">5.6.2.4</ecNumber>
    </recommendedName>
</protein>
<dbReference type="GO" id="GO:0006302">
    <property type="term" value="P:double-strand break repair"/>
    <property type="evidence" value="ECO:0007669"/>
    <property type="project" value="InterPro"/>
</dbReference>
<dbReference type="GO" id="GO:0006269">
    <property type="term" value="P:DNA replication, synthesis of primer"/>
    <property type="evidence" value="ECO:0007669"/>
    <property type="project" value="UniProtKB-KW"/>
</dbReference>
<evidence type="ECO:0000256" key="8">
    <source>
        <dbReference type="ARBA" id="ARBA00022840"/>
    </source>
</evidence>
<dbReference type="GO" id="GO:0016787">
    <property type="term" value="F:hydrolase activity"/>
    <property type="evidence" value="ECO:0007669"/>
    <property type="project" value="UniProtKB-KW"/>
</dbReference>
<dbReference type="EC" id="5.6.2.4" evidence="11"/>
<dbReference type="CDD" id="cd17929">
    <property type="entry name" value="DEXHc_priA"/>
    <property type="match status" value="1"/>
</dbReference>
<keyword evidence="2" id="KW-0235">DNA replication</keyword>
<dbReference type="InterPro" id="IPR005259">
    <property type="entry name" value="PriA"/>
</dbReference>
<dbReference type="GO" id="GO:0043138">
    <property type="term" value="F:3'-5' DNA helicase activity"/>
    <property type="evidence" value="ECO:0007669"/>
    <property type="project" value="UniProtKB-EC"/>
</dbReference>
<evidence type="ECO:0000256" key="2">
    <source>
        <dbReference type="ARBA" id="ARBA00022705"/>
    </source>
</evidence>
<evidence type="ECO:0000259" key="13">
    <source>
        <dbReference type="PROSITE" id="PS51192"/>
    </source>
</evidence>
<dbReference type="Pfam" id="PF18319">
    <property type="entry name" value="Zn_ribbon_PriA"/>
    <property type="match status" value="1"/>
</dbReference>
<dbReference type="GO" id="GO:0006310">
    <property type="term" value="P:DNA recombination"/>
    <property type="evidence" value="ECO:0007669"/>
    <property type="project" value="InterPro"/>
</dbReference>
<dbReference type="Pfam" id="PF00270">
    <property type="entry name" value="DEAD"/>
    <property type="match status" value="1"/>
</dbReference>
<evidence type="ECO:0000256" key="3">
    <source>
        <dbReference type="ARBA" id="ARBA00022723"/>
    </source>
</evidence>
<comment type="catalytic activity">
    <reaction evidence="12">
        <text>ATP + H2O = ADP + phosphate + H(+)</text>
        <dbReference type="Rhea" id="RHEA:13065"/>
        <dbReference type="ChEBI" id="CHEBI:15377"/>
        <dbReference type="ChEBI" id="CHEBI:15378"/>
        <dbReference type="ChEBI" id="CHEBI:30616"/>
        <dbReference type="ChEBI" id="CHEBI:43474"/>
        <dbReference type="ChEBI" id="CHEBI:456216"/>
        <dbReference type="EC" id="5.6.2.4"/>
    </reaction>
</comment>
<dbReference type="InterPro" id="IPR027417">
    <property type="entry name" value="P-loop_NTPase"/>
</dbReference>
<dbReference type="PANTHER" id="PTHR30580">
    <property type="entry name" value="PRIMOSOMAL PROTEIN N"/>
    <property type="match status" value="1"/>
</dbReference>
<organism evidence="14">
    <name type="scientific">marine metagenome</name>
    <dbReference type="NCBI Taxonomy" id="408172"/>
    <lineage>
        <taxon>unclassified sequences</taxon>
        <taxon>metagenomes</taxon>
        <taxon>ecological metagenomes</taxon>
    </lineage>
</organism>
<feature type="non-terminal residue" evidence="14">
    <location>
        <position position="622"/>
    </location>
</feature>
<dbReference type="InterPro" id="IPR042115">
    <property type="entry name" value="PriA_3primeBD_sf"/>
</dbReference>
<evidence type="ECO:0000313" key="14">
    <source>
        <dbReference type="EMBL" id="SVB10060.1"/>
    </source>
</evidence>
<feature type="domain" description="Helicase ATP-binding" evidence="13">
    <location>
        <begin position="289"/>
        <end position="456"/>
    </location>
</feature>
<dbReference type="Gene3D" id="3.40.1440.60">
    <property type="entry name" value="PriA, 3(prime) DNA-binding domain"/>
    <property type="match status" value="1"/>
</dbReference>
<dbReference type="GO" id="GO:0046872">
    <property type="term" value="F:metal ion binding"/>
    <property type="evidence" value="ECO:0007669"/>
    <property type="project" value="UniProtKB-KW"/>
</dbReference>
<dbReference type="SMART" id="SM00487">
    <property type="entry name" value="DEXDc"/>
    <property type="match status" value="1"/>
</dbReference>
<dbReference type="GO" id="GO:0003677">
    <property type="term" value="F:DNA binding"/>
    <property type="evidence" value="ECO:0007669"/>
    <property type="project" value="UniProtKB-KW"/>
</dbReference>
<dbReference type="PANTHER" id="PTHR30580:SF0">
    <property type="entry name" value="PRIMOSOMAL PROTEIN N"/>
    <property type="match status" value="1"/>
</dbReference>
<gene>
    <name evidence="14" type="ORF">METZ01_LOCUS162914</name>
</gene>
<dbReference type="EMBL" id="UINC01028667">
    <property type="protein sequence ID" value="SVB10060.1"/>
    <property type="molecule type" value="Genomic_DNA"/>
</dbReference>
<dbReference type="GO" id="GO:1990077">
    <property type="term" value="C:primosome complex"/>
    <property type="evidence" value="ECO:0007669"/>
    <property type="project" value="UniProtKB-KW"/>
</dbReference>
<evidence type="ECO:0000256" key="11">
    <source>
        <dbReference type="ARBA" id="ARBA00034808"/>
    </source>
</evidence>
<keyword evidence="5" id="KW-0378">Hydrolase</keyword>
<dbReference type="NCBIfam" id="TIGR00595">
    <property type="entry name" value="priA"/>
    <property type="match status" value="1"/>
</dbReference>
<keyword evidence="8" id="KW-0067">ATP-binding</keyword>
<keyword evidence="6" id="KW-0347">Helicase</keyword>
<evidence type="ECO:0000256" key="10">
    <source>
        <dbReference type="ARBA" id="ARBA00023235"/>
    </source>
</evidence>
<dbReference type="InterPro" id="IPR040498">
    <property type="entry name" value="PriA_CRR"/>
</dbReference>
<proteinExistence type="predicted"/>
<keyword evidence="10" id="KW-0413">Isomerase</keyword>
<keyword evidence="7" id="KW-0862">Zinc</keyword>
<dbReference type="PROSITE" id="PS51192">
    <property type="entry name" value="HELICASE_ATP_BIND_1"/>
    <property type="match status" value="1"/>
</dbReference>
<dbReference type="AlphaFoldDB" id="A0A382B8B1"/>
<evidence type="ECO:0000256" key="5">
    <source>
        <dbReference type="ARBA" id="ARBA00022801"/>
    </source>
</evidence>
<keyword evidence="3" id="KW-0479">Metal-binding</keyword>
<evidence type="ECO:0000256" key="9">
    <source>
        <dbReference type="ARBA" id="ARBA00023125"/>
    </source>
</evidence>
<reference evidence="14" key="1">
    <citation type="submission" date="2018-05" db="EMBL/GenBank/DDBJ databases">
        <authorList>
            <person name="Lanie J.A."/>
            <person name="Ng W.-L."/>
            <person name="Kazmierczak K.M."/>
            <person name="Andrzejewski T.M."/>
            <person name="Davidsen T.M."/>
            <person name="Wayne K.J."/>
            <person name="Tettelin H."/>
            <person name="Glass J.I."/>
            <person name="Rusch D."/>
            <person name="Podicherti R."/>
            <person name="Tsui H.-C.T."/>
            <person name="Winkler M.E."/>
        </authorList>
    </citation>
    <scope>NUCLEOTIDE SEQUENCE</scope>
</reference>
<dbReference type="SUPFAM" id="SSF52540">
    <property type="entry name" value="P-loop containing nucleoside triphosphate hydrolases"/>
    <property type="match status" value="1"/>
</dbReference>
<keyword evidence="1" id="KW-0639">Primosome</keyword>
<name>A0A382B8B1_9ZZZZ</name>
<evidence type="ECO:0000256" key="12">
    <source>
        <dbReference type="ARBA" id="ARBA00048988"/>
    </source>
</evidence>
<evidence type="ECO:0000256" key="1">
    <source>
        <dbReference type="ARBA" id="ARBA00022515"/>
    </source>
</evidence>
<sequence length="622" mass="69158">MSLLKFVEVAVDSPGSGNRTFTYSMPSGLSLELGHSVVVPFGNQTKQGIVFGVSGTSDLDSVREALELTDSDPLIDPIRLELARWVSQQYFCTLFQACSLMFPPGARKRKSVWLSVASGVEVSELKFGEFQTSILKYLSSRKSAQLEKVVAHFGERARGSVTRLVEKQVVVRTVKESSVKVRVKYEKLGKITKSGKSALIEGKLLKAPKQLGALTFLTNEEDTVHRLATLRGKFGSSSINSLISKGYLDQEQLEVERDPLNGKLYTPAQPVSLSDSQTYALEQIYELIKKPLIKTRAVLLHGVTGSGKTEVYLEAVSLCISRGKSSLVLVPEIALTPQTIERFSSRFPGKIAVLHSGLTVGERFDQWRKIKANEYQVVIGSRSSIFAPLNNLGLIIIDEEHEWTYKQNDGVPRYHARDVAMQLAGLTSAAVILGSASPDIESYQRAKRGRYRLVELNHRYRPDAVNGSSSRDDRLLAEVNIVDMRSELKSGNNDIFSRQLVAELERTISNGNQAILFLNRRGFSSLVQCNSCGYVAKCRNCDVSLTFHAESKLLICHYCAQKRRDIEKCLECGSDSVGKYGVGTQLVTEKLNKLYPDVVIDRWDSDAIAKNSHYGELLDRFR</sequence>